<evidence type="ECO:0000313" key="6">
    <source>
        <dbReference type="Proteomes" id="UP000198828"/>
    </source>
</evidence>
<evidence type="ECO:0000256" key="2">
    <source>
        <dbReference type="ARBA" id="ARBA00022679"/>
    </source>
</evidence>
<dbReference type="InterPro" id="IPR029063">
    <property type="entry name" value="SAM-dependent_MTases_sf"/>
</dbReference>
<dbReference type="PANTHER" id="PTHR24422">
    <property type="entry name" value="CHEMOTAXIS PROTEIN METHYLTRANSFERASE"/>
    <property type="match status" value="1"/>
</dbReference>
<keyword evidence="2 5" id="KW-0808">Transferase</keyword>
<accession>A0A1H2ZPI8</accession>
<dbReference type="AlphaFoldDB" id="A0A1H2ZPI8"/>
<dbReference type="RefSeq" id="WP_200773719.1">
    <property type="nucleotide sequence ID" value="NZ_FNNG01000007.1"/>
</dbReference>
<dbReference type="InterPro" id="IPR050903">
    <property type="entry name" value="Bact_Chemotaxis_MeTrfase"/>
</dbReference>
<keyword evidence="3" id="KW-0949">S-adenosyl-L-methionine</keyword>
<dbReference type="Gene3D" id="3.40.50.150">
    <property type="entry name" value="Vaccinia Virus protein VP39"/>
    <property type="match status" value="1"/>
</dbReference>
<reference evidence="5 6" key="1">
    <citation type="submission" date="2016-10" db="EMBL/GenBank/DDBJ databases">
        <authorList>
            <person name="de Groot N.N."/>
        </authorList>
    </citation>
    <scope>NUCLEOTIDE SEQUENCE [LARGE SCALE GENOMIC DNA]</scope>
    <source>
        <strain evidence="5 6">DSM 23310</strain>
    </source>
</reference>
<keyword evidence="6" id="KW-1185">Reference proteome</keyword>
<dbReference type="Pfam" id="PF01739">
    <property type="entry name" value="CheR"/>
    <property type="match status" value="1"/>
</dbReference>
<evidence type="ECO:0000313" key="5">
    <source>
        <dbReference type="EMBL" id="SDX19181.1"/>
    </source>
</evidence>
<dbReference type="Proteomes" id="UP000198828">
    <property type="component" value="Unassembled WGS sequence"/>
</dbReference>
<name>A0A1H2ZPI8_9FIRM</name>
<dbReference type="SUPFAM" id="SSF53335">
    <property type="entry name" value="S-adenosyl-L-methionine-dependent methyltransferases"/>
    <property type="match status" value="1"/>
</dbReference>
<dbReference type="InterPro" id="IPR000780">
    <property type="entry name" value="CheR_MeTrfase"/>
</dbReference>
<proteinExistence type="predicted"/>
<organism evidence="5 6">
    <name type="scientific">Tepidimicrobium xylanilyticum</name>
    <dbReference type="NCBI Taxonomy" id="1123352"/>
    <lineage>
        <taxon>Bacteria</taxon>
        <taxon>Bacillati</taxon>
        <taxon>Bacillota</taxon>
        <taxon>Tissierellia</taxon>
        <taxon>Tissierellales</taxon>
        <taxon>Tepidimicrobiaceae</taxon>
        <taxon>Tepidimicrobium</taxon>
    </lineage>
</organism>
<dbReference type="PANTHER" id="PTHR24422:SF19">
    <property type="entry name" value="CHEMOTAXIS PROTEIN METHYLTRANSFERASE"/>
    <property type="match status" value="1"/>
</dbReference>
<evidence type="ECO:0000256" key="3">
    <source>
        <dbReference type="ARBA" id="ARBA00022691"/>
    </source>
</evidence>
<sequence length="100" mass="11962">MREADHFYFFRDKVFSYLLSTVEYKDLRIWSAGCSSGQEPYTFAIIIDDHLKKDKKLWDTRILAIDISTKALNEAMRGIYNKEEIQLLPPLWRLSVHWTY</sequence>
<feature type="domain" description="CheR-type methyltransferase" evidence="4">
    <location>
        <begin position="1"/>
        <end position="90"/>
    </location>
</feature>
<gene>
    <name evidence="5" type="ORF">SAMN05660923_01901</name>
</gene>
<dbReference type="GO" id="GO:0032259">
    <property type="term" value="P:methylation"/>
    <property type="evidence" value="ECO:0007669"/>
    <property type="project" value="UniProtKB-KW"/>
</dbReference>
<dbReference type="EMBL" id="FNNG01000007">
    <property type="protein sequence ID" value="SDX19181.1"/>
    <property type="molecule type" value="Genomic_DNA"/>
</dbReference>
<protein>
    <submittedName>
        <fullName evidence="5">CheR methyltransferase, SAM binding domain</fullName>
    </submittedName>
</protein>
<dbReference type="InterPro" id="IPR022642">
    <property type="entry name" value="CheR_C"/>
</dbReference>
<dbReference type="PROSITE" id="PS50123">
    <property type="entry name" value="CHER"/>
    <property type="match status" value="1"/>
</dbReference>
<dbReference type="GO" id="GO:0008757">
    <property type="term" value="F:S-adenosylmethionine-dependent methyltransferase activity"/>
    <property type="evidence" value="ECO:0007669"/>
    <property type="project" value="InterPro"/>
</dbReference>
<evidence type="ECO:0000259" key="4">
    <source>
        <dbReference type="PROSITE" id="PS50123"/>
    </source>
</evidence>
<evidence type="ECO:0000256" key="1">
    <source>
        <dbReference type="ARBA" id="ARBA00022603"/>
    </source>
</evidence>
<keyword evidence="1 5" id="KW-0489">Methyltransferase</keyword>
<dbReference type="PRINTS" id="PR00996">
    <property type="entry name" value="CHERMTFRASE"/>
</dbReference>